<dbReference type="PANTHER" id="PTHR42884:SF14">
    <property type="entry name" value="NEUROENDOCRINE CONVERTASE 1"/>
    <property type="match status" value="1"/>
</dbReference>
<dbReference type="GO" id="GO:0016020">
    <property type="term" value="C:membrane"/>
    <property type="evidence" value="ECO:0007669"/>
    <property type="project" value="TreeGrafter"/>
</dbReference>
<feature type="domain" description="Peptidase S8/S53" evidence="7">
    <location>
        <begin position="169"/>
        <end position="499"/>
    </location>
</feature>
<protein>
    <recommendedName>
        <fullName evidence="7">Peptidase S8/S53 domain-containing protein</fullName>
    </recommendedName>
</protein>
<comment type="similarity">
    <text evidence="4">Belongs to the peptidase S8 family.</text>
</comment>
<dbReference type="InterPro" id="IPR000209">
    <property type="entry name" value="Peptidase_S8/S53_dom"/>
</dbReference>
<evidence type="ECO:0000256" key="4">
    <source>
        <dbReference type="PROSITE-ProRule" id="PRU01240"/>
    </source>
</evidence>
<accession>A0A836BTZ4</accession>
<keyword evidence="3" id="KW-0720">Serine protease</keyword>
<comment type="caution">
    <text evidence="8">The sequence shown here is derived from an EMBL/GenBank/DDBJ whole genome shotgun (WGS) entry which is preliminary data.</text>
</comment>
<comment type="caution">
    <text evidence="4">Lacks conserved residue(s) required for the propagation of feature annotation.</text>
</comment>
<dbReference type="GO" id="GO:0004252">
    <property type="term" value="F:serine-type endopeptidase activity"/>
    <property type="evidence" value="ECO:0007669"/>
    <property type="project" value="InterPro"/>
</dbReference>
<dbReference type="PROSITE" id="PS51257">
    <property type="entry name" value="PROKAR_LIPOPROTEIN"/>
    <property type="match status" value="1"/>
</dbReference>
<keyword evidence="2" id="KW-0378">Hydrolase</keyword>
<evidence type="ECO:0000256" key="3">
    <source>
        <dbReference type="ARBA" id="ARBA00022825"/>
    </source>
</evidence>
<organism evidence="8 9">
    <name type="scientific">Edaphochlamys debaryana</name>
    <dbReference type="NCBI Taxonomy" id="47281"/>
    <lineage>
        <taxon>Eukaryota</taxon>
        <taxon>Viridiplantae</taxon>
        <taxon>Chlorophyta</taxon>
        <taxon>core chlorophytes</taxon>
        <taxon>Chlorophyceae</taxon>
        <taxon>CS clade</taxon>
        <taxon>Chlamydomonadales</taxon>
        <taxon>Chlamydomonadales incertae sedis</taxon>
        <taxon>Edaphochlamys</taxon>
    </lineage>
</organism>
<reference evidence="8" key="1">
    <citation type="journal article" date="2020" name="bioRxiv">
        <title>Comparative genomics of Chlamydomonas.</title>
        <authorList>
            <person name="Craig R.J."/>
            <person name="Hasan A.R."/>
            <person name="Ness R.W."/>
            <person name="Keightley P.D."/>
        </authorList>
    </citation>
    <scope>NUCLEOTIDE SEQUENCE</scope>
    <source>
        <strain evidence="8">CCAP 11/70</strain>
    </source>
</reference>
<name>A0A836BTZ4_9CHLO</name>
<dbReference type="PANTHER" id="PTHR42884">
    <property type="entry name" value="PROPROTEIN CONVERTASE SUBTILISIN/KEXIN-RELATED"/>
    <property type="match status" value="1"/>
</dbReference>
<feature type="region of interest" description="Disordered" evidence="5">
    <location>
        <begin position="98"/>
        <end position="134"/>
    </location>
</feature>
<evidence type="ECO:0000256" key="6">
    <source>
        <dbReference type="SAM" id="SignalP"/>
    </source>
</evidence>
<evidence type="ECO:0000256" key="1">
    <source>
        <dbReference type="ARBA" id="ARBA00022670"/>
    </source>
</evidence>
<sequence>MAPNTKAFRLAIAASALTLLFAACCTARQLKQAPDTTYLLTFSGSPTRGSVNSAIARAGCAPDFFDADAGRRRHGSVALSLTTPGFAEVGINLVSKDVAFPPADDDDKPTKGRGVDEEPAPTATPTPTSFFSGPITDTSQIDDPFWPRQWAPKAIGAPAAWAKGINGRCVRVAVVDSIFGPPHNDLKKKFDYNVSRGFGNIDWTWNSTNPVGTYVAGIIGAEAKNNDAIVGVAYGSTLIGLNTMDANGYYWASKVAQAIIFAAKRKAEGCAGADVIHAKFAATWDRANETQRTENGTSNNAMAYLNKAISSANRNGVLVVVPAGQAVWPGSGIDLTYQKSNFTGLCENANVLCVGAYGATGLCKGGCAPNNVICNSPLDVAGANYSQLHPMANYGRSVDVAGPAGVLDNYPGACHSTNAIFSTGRYNIRVYSSEPFMASPHAAALAALYIQKAAMDKGILESELCNPARTRTIIKTAIKRGAVMPPGNAAELKKYFGNGYINVPNTLGL</sequence>
<evidence type="ECO:0000313" key="9">
    <source>
        <dbReference type="Proteomes" id="UP000612055"/>
    </source>
</evidence>
<evidence type="ECO:0000259" key="7">
    <source>
        <dbReference type="Pfam" id="PF00082"/>
    </source>
</evidence>
<dbReference type="InterPro" id="IPR036852">
    <property type="entry name" value="Peptidase_S8/S53_dom_sf"/>
</dbReference>
<keyword evidence="6" id="KW-0732">Signal</keyword>
<dbReference type="GO" id="GO:0016485">
    <property type="term" value="P:protein processing"/>
    <property type="evidence" value="ECO:0007669"/>
    <property type="project" value="TreeGrafter"/>
</dbReference>
<evidence type="ECO:0000256" key="5">
    <source>
        <dbReference type="SAM" id="MobiDB-lite"/>
    </source>
</evidence>
<dbReference type="PROSITE" id="PS51892">
    <property type="entry name" value="SUBTILASE"/>
    <property type="match status" value="1"/>
</dbReference>
<gene>
    <name evidence="8" type="ORF">HYH03_013962</name>
</gene>
<keyword evidence="1" id="KW-0645">Protease</keyword>
<feature type="chain" id="PRO_5032585780" description="Peptidase S8/S53 domain-containing protein" evidence="6">
    <location>
        <begin position="28"/>
        <end position="509"/>
    </location>
</feature>
<dbReference type="Proteomes" id="UP000612055">
    <property type="component" value="Unassembled WGS sequence"/>
</dbReference>
<dbReference type="AlphaFoldDB" id="A0A836BTZ4"/>
<dbReference type="SUPFAM" id="SSF52743">
    <property type="entry name" value="Subtilisin-like"/>
    <property type="match status" value="1"/>
</dbReference>
<dbReference type="InterPro" id="IPR015500">
    <property type="entry name" value="Peptidase_S8_subtilisin-rel"/>
</dbReference>
<evidence type="ECO:0000313" key="8">
    <source>
        <dbReference type="EMBL" id="KAG2487393.1"/>
    </source>
</evidence>
<feature type="signal peptide" evidence="6">
    <location>
        <begin position="1"/>
        <end position="27"/>
    </location>
</feature>
<dbReference type="Gene3D" id="3.40.50.200">
    <property type="entry name" value="Peptidase S8/S53 domain"/>
    <property type="match status" value="1"/>
</dbReference>
<dbReference type="OrthoDB" id="371436at2759"/>
<dbReference type="EMBL" id="JAEHOE010000097">
    <property type="protein sequence ID" value="KAG2487393.1"/>
    <property type="molecule type" value="Genomic_DNA"/>
</dbReference>
<keyword evidence="9" id="KW-1185">Reference proteome</keyword>
<proteinExistence type="inferred from homology"/>
<dbReference type="Pfam" id="PF00082">
    <property type="entry name" value="Peptidase_S8"/>
    <property type="match status" value="1"/>
</dbReference>
<evidence type="ECO:0000256" key="2">
    <source>
        <dbReference type="ARBA" id="ARBA00022801"/>
    </source>
</evidence>
<dbReference type="PRINTS" id="PR00723">
    <property type="entry name" value="SUBTILISIN"/>
</dbReference>